<dbReference type="GO" id="GO:0003968">
    <property type="term" value="F:RNA-directed RNA polymerase activity"/>
    <property type="evidence" value="ECO:0007669"/>
    <property type="project" value="UniProtKB-KW"/>
</dbReference>
<dbReference type="InterPro" id="IPR043502">
    <property type="entry name" value="DNA/RNA_pol_sf"/>
</dbReference>
<keyword evidence="1 4" id="KW-0696">RNA-directed RNA polymerase</keyword>
<reference evidence="4" key="1">
    <citation type="submission" date="2020-02" db="EMBL/GenBank/DDBJ databases">
        <title>Comparative analysis of RNA virome composition in rabbits and associated ectoparasites.</title>
        <authorList>
            <person name="Mahar J.E."/>
            <person name="Shi M."/>
            <person name="Hall R.N."/>
            <person name="Strive T."/>
            <person name="Holmes E.C."/>
        </authorList>
    </citation>
    <scope>NUCLEOTIDE SEQUENCE</scope>
    <source>
        <strain evidence="4">GUNCC_DN54382-8</strain>
    </source>
</reference>
<organism evidence="4">
    <name type="scientific">Swanson narna-like virus</name>
    <dbReference type="NCBI Taxonomy" id="2716638"/>
    <lineage>
        <taxon>Viruses</taxon>
        <taxon>Riboviria</taxon>
        <taxon>Orthornavirae</taxon>
        <taxon>Lenarviricota</taxon>
        <taxon>Amabiliviricetes</taxon>
        <taxon>Wolframvirales</taxon>
        <taxon>Narnaviridae</taxon>
    </lineage>
</organism>
<evidence type="ECO:0000256" key="1">
    <source>
        <dbReference type="ARBA" id="ARBA00022484"/>
    </source>
</evidence>
<name>A0A6G7PRZ5_9VIRU</name>
<evidence type="ECO:0000256" key="3">
    <source>
        <dbReference type="ARBA" id="ARBA00022695"/>
    </source>
</evidence>
<dbReference type="SUPFAM" id="SSF56672">
    <property type="entry name" value="DNA/RNA polymerases"/>
    <property type="match status" value="1"/>
</dbReference>
<protein>
    <submittedName>
        <fullName evidence="4">RNA-dependent RNA polymerase</fullName>
    </submittedName>
</protein>
<evidence type="ECO:0000256" key="2">
    <source>
        <dbReference type="ARBA" id="ARBA00022679"/>
    </source>
</evidence>
<keyword evidence="3" id="KW-0548">Nucleotidyltransferase</keyword>
<proteinExistence type="predicted"/>
<accession>A0A6G7PRZ5</accession>
<sequence>MAWPFSRLPPGSGTAESFDGTLLGSFWIVHNRTRESIRGLYTKRYSPKERHDIISSLDGFQSLPRDVLRKISEYDERRMRHLIYTWRGIEDNIRLSSLPVQLGERPHLLGRLWRWCISTHVYNPNQVLRTWKKLCLYLQRSMADLPTEELPRELPGTRRGKLGHDWYQVYPWLWDIFHNIRTKTTAEFVTMASQSRNFPVPVQTEESALEEIFDFTEELKKPRLPRPRWLRETAKVLGRDARSLVDKSRIDLFPHISASFSASENFSRSRGGKGVEILKGFLDYFVYSQPAATLRAETWFGAEYVTIKGVPKMYTMCRRAPLDFQFPYFLSSSFRKEEAPETLLHMFLAETLGEEPPQVMEESIFGLDRDFPKQLHQLCIERLIEDGFFEDIRPYYNHLDAKVIAYASKTWSKPIPCRAHCVREPGGKIRWVTMEPAHVNMFIQPLAHMIAAGLGMIPSLYSAFNRSWKAWDFGDMLAIKPPTKPKWGFRLGVYDLTSASNNLDRGVLADILEGFTETFFPQDLKWKSYLRLVMSILFRDRHVFIYKDEVSREITHNFIATNGILMGNPLTKELLVMTSEIIHRYATRLLKGDVRFFTSWLIAGDDVAIYCRRPIMEKILDLHTQLGNVIKREKSFFSEYYAPFCQGGLFIKNIPLFHGKRLMYVDYNNTIVTDTIMSRLLTPFGTESLQSNPTAKNPVIGKGAALSSILKYYPYPHRVPQVIQIFHRNMGSLIPTDPMAFLPGEIGGYDLPHLLTDDELYARIMEAGSTVLFPIFRLLRSGERVPIWLEFLLRDARTGVSARGLENPTLDPMIKEYEAALLNYAKVESWTFKQVSEECKAYFRDHLKRDPLTVNDRDVRKYARLRGLMNSYEFAIHVDRSSAMRIFFLVAAGLFPLEKALPSKEKIPSPTLILEGFRKSEYWMRVKYDPFTSIRDLFRPENTLEGIKLFREWFYGGRPTVNKQLGTIYLRKSCYRDSLNGMRVPIWEPRSADEPFVKGSLEDPYRQPDKDLFIGSTVHVDRLGRSVRDYL</sequence>
<keyword evidence="2" id="KW-0808">Transferase</keyword>
<evidence type="ECO:0000313" key="4">
    <source>
        <dbReference type="EMBL" id="QIJ70073.1"/>
    </source>
</evidence>
<dbReference type="EMBL" id="MT129714">
    <property type="protein sequence ID" value="QIJ70073.1"/>
    <property type="molecule type" value="Genomic_RNA"/>
</dbReference>